<evidence type="ECO:0000313" key="1">
    <source>
        <dbReference type="EMBL" id="TPW25890.1"/>
    </source>
</evidence>
<accession>A0A506TWM2</accession>
<dbReference type="RefSeq" id="WP_141168335.1">
    <property type="nucleotide sequence ID" value="NZ_VHLH01000045.1"/>
</dbReference>
<dbReference type="AlphaFoldDB" id="A0A506TWM2"/>
<comment type="caution">
    <text evidence="1">The sequence shown here is derived from an EMBL/GenBank/DDBJ whole genome shotgun (WGS) entry which is preliminary data.</text>
</comment>
<dbReference type="OrthoDB" id="8452182at2"/>
<organism evidence="1 2">
    <name type="scientific">Pararhizobium mangrovi</name>
    <dbReference type="NCBI Taxonomy" id="2590452"/>
    <lineage>
        <taxon>Bacteria</taxon>
        <taxon>Pseudomonadati</taxon>
        <taxon>Pseudomonadota</taxon>
        <taxon>Alphaproteobacteria</taxon>
        <taxon>Hyphomicrobiales</taxon>
        <taxon>Rhizobiaceae</taxon>
        <taxon>Rhizobium/Agrobacterium group</taxon>
        <taxon>Pararhizobium</taxon>
    </lineage>
</organism>
<gene>
    <name evidence="1" type="ORF">FJU11_17330</name>
</gene>
<evidence type="ECO:0000313" key="2">
    <source>
        <dbReference type="Proteomes" id="UP000320314"/>
    </source>
</evidence>
<dbReference type="Proteomes" id="UP000320314">
    <property type="component" value="Unassembled WGS sequence"/>
</dbReference>
<name>A0A506TWM2_9HYPH</name>
<sequence length="99" mass="10894">MSREFPVNDNEDAEPVVFILTGRAHRESDDEGTEIHILISAADEDSAVRESLNALSEQGYTRAELDRIGTVDEMPEEEPHASAYQGATEGEVAIVTFED</sequence>
<proteinExistence type="predicted"/>
<dbReference type="EMBL" id="VHLH01000045">
    <property type="protein sequence ID" value="TPW25890.1"/>
    <property type="molecule type" value="Genomic_DNA"/>
</dbReference>
<keyword evidence="2" id="KW-1185">Reference proteome</keyword>
<protein>
    <submittedName>
        <fullName evidence="1">Transcriptional regulator</fullName>
    </submittedName>
</protein>
<reference evidence="1 2" key="1">
    <citation type="submission" date="2019-06" db="EMBL/GenBank/DDBJ databases">
        <authorList>
            <person name="Li M."/>
        </authorList>
    </citation>
    <scope>NUCLEOTIDE SEQUENCE [LARGE SCALE GENOMIC DNA]</scope>
    <source>
        <strain evidence="1 2">BGMRC6574</strain>
    </source>
</reference>